<evidence type="ECO:0000256" key="1">
    <source>
        <dbReference type="SAM" id="MobiDB-lite"/>
    </source>
</evidence>
<proteinExistence type="predicted"/>
<sequence length="70" mass="7780">MIGGGPGWCAQRFNTRPPARPAGSFLTFRRGKANPFAKPGPFLRTRRGKDSLKTWRPPSDLDCTPNQQIP</sequence>
<accession>A0A0E9QLK1</accession>
<name>A0A0E9QLK1_ANGAN</name>
<dbReference type="EMBL" id="GBXM01091352">
    <property type="protein sequence ID" value="JAH17225.1"/>
    <property type="molecule type" value="Transcribed_RNA"/>
</dbReference>
<protein>
    <submittedName>
        <fullName evidence="2">Uncharacterized protein</fullName>
    </submittedName>
</protein>
<reference evidence="2" key="1">
    <citation type="submission" date="2014-11" db="EMBL/GenBank/DDBJ databases">
        <authorList>
            <person name="Amaro Gonzalez C."/>
        </authorList>
    </citation>
    <scope>NUCLEOTIDE SEQUENCE</scope>
</reference>
<reference evidence="2" key="2">
    <citation type="journal article" date="2015" name="Fish Shellfish Immunol.">
        <title>Early steps in the European eel (Anguilla anguilla)-Vibrio vulnificus interaction in the gills: Role of the RtxA13 toxin.</title>
        <authorList>
            <person name="Callol A."/>
            <person name="Pajuelo D."/>
            <person name="Ebbesson L."/>
            <person name="Teles M."/>
            <person name="MacKenzie S."/>
            <person name="Amaro C."/>
        </authorList>
    </citation>
    <scope>NUCLEOTIDE SEQUENCE</scope>
</reference>
<dbReference type="AlphaFoldDB" id="A0A0E9QLK1"/>
<evidence type="ECO:0000313" key="2">
    <source>
        <dbReference type="EMBL" id="JAH17225.1"/>
    </source>
</evidence>
<feature type="region of interest" description="Disordered" evidence="1">
    <location>
        <begin position="1"/>
        <end position="70"/>
    </location>
</feature>
<organism evidence="2">
    <name type="scientific">Anguilla anguilla</name>
    <name type="common">European freshwater eel</name>
    <name type="synonym">Muraena anguilla</name>
    <dbReference type="NCBI Taxonomy" id="7936"/>
    <lineage>
        <taxon>Eukaryota</taxon>
        <taxon>Metazoa</taxon>
        <taxon>Chordata</taxon>
        <taxon>Craniata</taxon>
        <taxon>Vertebrata</taxon>
        <taxon>Euteleostomi</taxon>
        <taxon>Actinopterygii</taxon>
        <taxon>Neopterygii</taxon>
        <taxon>Teleostei</taxon>
        <taxon>Anguilliformes</taxon>
        <taxon>Anguillidae</taxon>
        <taxon>Anguilla</taxon>
    </lineage>
</organism>